<proteinExistence type="predicted"/>
<gene>
    <name evidence="5" type="primary">LOC108040468</name>
    <name evidence="3" type="synonym">108040468</name>
</gene>
<evidence type="ECO:0000256" key="1">
    <source>
        <dbReference type="SAM" id="MobiDB-lite"/>
    </source>
</evidence>
<feature type="compositionally biased region" description="Acidic residues" evidence="1">
    <location>
        <begin position="86"/>
        <end position="98"/>
    </location>
</feature>
<feature type="compositionally biased region" description="Polar residues" evidence="1">
    <location>
        <begin position="46"/>
        <end position="69"/>
    </location>
</feature>
<name>A0A6P4EEH9_DRORH</name>
<reference evidence="4" key="1">
    <citation type="journal article" date="2021" name="Elife">
        <title>Highly contiguous assemblies of 101 drosophilid genomes.</title>
        <authorList>
            <person name="Kim B.Y."/>
            <person name="Wang J.R."/>
            <person name="Miller D.E."/>
            <person name="Barmina O."/>
            <person name="Delaney E."/>
            <person name="Thompson A."/>
            <person name="Comeault A.A."/>
            <person name="Peede D."/>
            <person name="D'Agostino E.R."/>
            <person name="Pelaez J."/>
            <person name="Aguilar J.M."/>
            <person name="Haji D."/>
            <person name="Matsunaga T."/>
            <person name="Armstrong E.E."/>
            <person name="Zych M."/>
            <person name="Ogawa Y."/>
            <person name="Stamenkovic-Radak M."/>
            <person name="Jelic M."/>
            <person name="Veselinovic M.S."/>
            <person name="Tanaskovic M."/>
            <person name="Eric P."/>
            <person name="Gao J.J."/>
            <person name="Katoh T.K."/>
            <person name="Toda M.J."/>
            <person name="Watabe H."/>
            <person name="Watada M."/>
            <person name="Davis J.S."/>
            <person name="Moyle L.C."/>
            <person name="Manoli G."/>
            <person name="Bertolini E."/>
            <person name="Kostal V."/>
            <person name="Hawley R.S."/>
            <person name="Takahashi A."/>
            <person name="Jones C.D."/>
            <person name="Price D.K."/>
            <person name="Whiteman N."/>
            <person name="Kopp A."/>
            <person name="Matute D.R."/>
            <person name="Petrov D.A."/>
        </authorList>
    </citation>
    <scope>NUCLEOTIDE SEQUENCE [LARGE SCALE GENOMIC DNA]</scope>
</reference>
<dbReference type="AlphaFoldDB" id="A0A6P4EEH9"/>
<dbReference type="GeneID" id="108040468"/>
<dbReference type="RefSeq" id="XP_016973438.1">
    <property type="nucleotide sequence ID" value="XM_017117949.1"/>
</dbReference>
<organism evidence="5">
    <name type="scientific">Drosophila rhopaloa</name>
    <name type="common">Fruit fly</name>
    <dbReference type="NCBI Taxonomy" id="1041015"/>
    <lineage>
        <taxon>Eukaryota</taxon>
        <taxon>Metazoa</taxon>
        <taxon>Ecdysozoa</taxon>
        <taxon>Arthropoda</taxon>
        <taxon>Hexapoda</taxon>
        <taxon>Insecta</taxon>
        <taxon>Pterygota</taxon>
        <taxon>Neoptera</taxon>
        <taxon>Endopterygota</taxon>
        <taxon>Diptera</taxon>
        <taxon>Brachycera</taxon>
        <taxon>Muscomorpha</taxon>
        <taxon>Ephydroidea</taxon>
        <taxon>Drosophilidae</taxon>
        <taxon>Drosophila</taxon>
        <taxon>Sophophora</taxon>
    </lineage>
</organism>
<feature type="region of interest" description="Disordered" evidence="1">
    <location>
        <begin position="223"/>
        <end position="272"/>
    </location>
</feature>
<feature type="compositionally biased region" description="Basic and acidic residues" evidence="1">
    <location>
        <begin position="254"/>
        <end position="263"/>
    </location>
</feature>
<keyword evidence="2" id="KW-0732">Signal</keyword>
<evidence type="ECO:0000313" key="3">
    <source>
        <dbReference type="EnsemblMetazoa" id="XP_016973438.1"/>
    </source>
</evidence>
<keyword evidence="4" id="KW-1185">Reference proteome</keyword>
<feature type="chain" id="PRO_5027575286" evidence="2">
    <location>
        <begin position="20"/>
        <end position="272"/>
    </location>
</feature>
<feature type="compositionally biased region" description="Low complexity" evidence="1">
    <location>
        <begin position="223"/>
        <end position="233"/>
    </location>
</feature>
<sequence>MLPLQFVLFGCLFIAQGLCHTLPELKVRTARDTSNIPTHLFKPVGRSSNNDKVNERSSFINSNGTTLSEPETDDEGIQFLERASGEVEEVTSSYEDEDVRPRPFQRPQPRPYYPQNSPRNNGFPIQNSPNGFQPDYSQDPSGRFRGGNGFNSRPFPSSPNFGSRNIGPFPEPEFGGQNTPTWVSRPIPVPLSSSMIPLFSGGSSNFGQSGPIGPIGPIGKGRPIGPIGSGSSSNNFFRTESYSYSSDGRGPPQIERDVYDSRDGLGASFRNF</sequence>
<reference evidence="3" key="3">
    <citation type="submission" date="2025-05" db="UniProtKB">
        <authorList>
            <consortium name="EnsemblMetazoa"/>
        </authorList>
    </citation>
    <scope>IDENTIFICATION</scope>
</reference>
<feature type="compositionally biased region" description="Polar residues" evidence="1">
    <location>
        <begin position="123"/>
        <end position="139"/>
    </location>
</feature>
<dbReference type="EnsemblMetazoa" id="XM_017117949.2">
    <property type="protein sequence ID" value="XP_016973438.1"/>
    <property type="gene ID" value="LOC108040468"/>
</dbReference>
<feature type="compositionally biased region" description="Polar residues" evidence="1">
    <location>
        <begin position="234"/>
        <end position="246"/>
    </location>
</feature>
<reference evidence="5" key="2">
    <citation type="submission" date="2025-04" db="UniProtKB">
        <authorList>
            <consortium name="RefSeq"/>
        </authorList>
    </citation>
    <scope>IDENTIFICATION</scope>
</reference>
<protein>
    <submittedName>
        <fullName evidence="5">Uncharacterized protein LOC108040468</fullName>
    </submittedName>
</protein>
<feature type="region of interest" description="Disordered" evidence="1">
    <location>
        <begin position="37"/>
        <end position="167"/>
    </location>
</feature>
<accession>A0A6P4EEH9</accession>
<dbReference type="OMA" id="IAQGLCH"/>
<dbReference type="OrthoDB" id="7870627at2759"/>
<evidence type="ECO:0000313" key="4">
    <source>
        <dbReference type="Proteomes" id="UP001652680"/>
    </source>
</evidence>
<dbReference type="Proteomes" id="UP001652680">
    <property type="component" value="Unassembled WGS sequence"/>
</dbReference>
<evidence type="ECO:0000313" key="5">
    <source>
        <dbReference type="RefSeq" id="XP_016973438.1"/>
    </source>
</evidence>
<evidence type="ECO:0000256" key="2">
    <source>
        <dbReference type="SAM" id="SignalP"/>
    </source>
</evidence>
<feature type="signal peptide" evidence="2">
    <location>
        <begin position="1"/>
        <end position="19"/>
    </location>
</feature>